<proteinExistence type="predicted"/>
<evidence type="ECO:0000313" key="7">
    <source>
        <dbReference type="RefSeq" id="XP_022642886.1"/>
    </source>
</evidence>
<dbReference type="GO" id="GO:0008270">
    <property type="term" value="F:zinc ion binding"/>
    <property type="evidence" value="ECO:0007669"/>
    <property type="project" value="UniProtKB-KW"/>
</dbReference>
<dbReference type="KEGG" id="vra:111242679"/>
<keyword evidence="3" id="KW-0862">Zinc</keyword>
<dbReference type="Proteomes" id="UP000087766">
    <property type="component" value="Chromosome 10"/>
</dbReference>
<dbReference type="PANTHER" id="PTHR31973">
    <property type="entry name" value="POLYPROTEIN, PUTATIVE-RELATED"/>
    <property type="match status" value="1"/>
</dbReference>
<dbReference type="PROSITE" id="PS50966">
    <property type="entry name" value="ZF_SWIM"/>
    <property type="match status" value="1"/>
</dbReference>
<sequence length="196" mass="23119">MWKAATSYYPQAWEREMLNIKDVNVEAYKYLIAIPPSWYGEKLFEVRHFAMITNKFAVNLDTQDCTCRKWVVSGIPCCHAIATIRFLNLNPKDFVPIWFRRSTYDETYASIIFPVNGHLLWERTSCPDILPPLKRKLPGRPKKKRRLESWELRRDETQMTKGGHRKKCSICRIVGHNRNQCPLHPQPSEEPSQERT</sequence>
<feature type="domain" description="SWIM-type" evidence="5">
    <location>
        <begin position="56"/>
        <end position="88"/>
    </location>
</feature>
<protein>
    <submittedName>
        <fullName evidence="7">Uncharacterized protein LOC111242679</fullName>
    </submittedName>
</protein>
<dbReference type="PANTHER" id="PTHR31973:SF187">
    <property type="entry name" value="MUTATOR TRANSPOSASE MUDRA PROTEIN"/>
    <property type="match status" value="1"/>
</dbReference>
<dbReference type="Pfam" id="PF04434">
    <property type="entry name" value="SWIM"/>
    <property type="match status" value="1"/>
</dbReference>
<dbReference type="STRING" id="3916.A0A3Q0FGR7"/>
<organism evidence="6 7">
    <name type="scientific">Vigna radiata var. radiata</name>
    <name type="common">Mung bean</name>
    <name type="synonym">Phaseolus aureus</name>
    <dbReference type="NCBI Taxonomy" id="3916"/>
    <lineage>
        <taxon>Eukaryota</taxon>
        <taxon>Viridiplantae</taxon>
        <taxon>Streptophyta</taxon>
        <taxon>Embryophyta</taxon>
        <taxon>Tracheophyta</taxon>
        <taxon>Spermatophyta</taxon>
        <taxon>Magnoliopsida</taxon>
        <taxon>eudicotyledons</taxon>
        <taxon>Gunneridae</taxon>
        <taxon>Pentapetalae</taxon>
        <taxon>rosids</taxon>
        <taxon>fabids</taxon>
        <taxon>Fabales</taxon>
        <taxon>Fabaceae</taxon>
        <taxon>Papilionoideae</taxon>
        <taxon>50 kb inversion clade</taxon>
        <taxon>NPAAA clade</taxon>
        <taxon>indigoferoid/millettioid clade</taxon>
        <taxon>Phaseoleae</taxon>
        <taxon>Vigna</taxon>
    </lineage>
</organism>
<reference evidence="6" key="1">
    <citation type="journal article" date="2014" name="Nat. Commun.">
        <title>Genome sequence of mungbean and insights into evolution within Vigna species.</title>
        <authorList>
            <person name="Kang Y.J."/>
            <person name="Kim S.K."/>
            <person name="Kim M.Y."/>
            <person name="Lestari P."/>
            <person name="Kim K.H."/>
            <person name="Ha B.K."/>
            <person name="Jun T.H."/>
            <person name="Hwang W.J."/>
            <person name="Lee T."/>
            <person name="Lee J."/>
            <person name="Shim S."/>
            <person name="Yoon M.Y."/>
            <person name="Jang Y.E."/>
            <person name="Han K.S."/>
            <person name="Taeprayoon P."/>
            <person name="Yoon N."/>
            <person name="Somta P."/>
            <person name="Tanya P."/>
            <person name="Kim K.S."/>
            <person name="Gwag J.G."/>
            <person name="Moon J.K."/>
            <person name="Lee Y.H."/>
            <person name="Park B.S."/>
            <person name="Bombarely A."/>
            <person name="Doyle J.J."/>
            <person name="Jackson S.A."/>
            <person name="Schafleitner R."/>
            <person name="Srinives P."/>
            <person name="Varshney R.K."/>
            <person name="Lee S.H."/>
        </authorList>
    </citation>
    <scope>NUCLEOTIDE SEQUENCE [LARGE SCALE GENOMIC DNA]</scope>
    <source>
        <strain evidence="6">cv. VC1973A</strain>
    </source>
</reference>
<keyword evidence="1" id="KW-0479">Metal-binding</keyword>
<dbReference type="InterPro" id="IPR007527">
    <property type="entry name" value="Znf_SWIM"/>
</dbReference>
<dbReference type="OrthoDB" id="1939383at2759"/>
<gene>
    <name evidence="7" type="primary">LOC111242679</name>
</gene>
<dbReference type="InterPro" id="IPR006564">
    <property type="entry name" value="Znf_PMZ"/>
</dbReference>
<dbReference type="AlphaFoldDB" id="A0A3Q0FGR7"/>
<dbReference type="GeneID" id="111242679"/>
<dbReference type="RefSeq" id="XP_022642886.1">
    <property type="nucleotide sequence ID" value="XM_022787165.1"/>
</dbReference>
<dbReference type="SMART" id="SM00575">
    <property type="entry name" value="ZnF_PMZ"/>
    <property type="match status" value="1"/>
</dbReference>
<evidence type="ECO:0000313" key="6">
    <source>
        <dbReference type="Proteomes" id="UP000087766"/>
    </source>
</evidence>
<evidence type="ECO:0000256" key="3">
    <source>
        <dbReference type="ARBA" id="ARBA00022833"/>
    </source>
</evidence>
<evidence type="ECO:0000256" key="2">
    <source>
        <dbReference type="ARBA" id="ARBA00022771"/>
    </source>
</evidence>
<evidence type="ECO:0000259" key="5">
    <source>
        <dbReference type="PROSITE" id="PS50966"/>
    </source>
</evidence>
<accession>A0A3Q0FGR7</accession>
<evidence type="ECO:0000256" key="1">
    <source>
        <dbReference type="ARBA" id="ARBA00022723"/>
    </source>
</evidence>
<evidence type="ECO:0000256" key="4">
    <source>
        <dbReference type="PROSITE-ProRule" id="PRU00325"/>
    </source>
</evidence>
<keyword evidence="6" id="KW-1185">Reference proteome</keyword>
<reference evidence="7" key="2">
    <citation type="submission" date="2025-08" db="UniProtKB">
        <authorList>
            <consortium name="RefSeq"/>
        </authorList>
    </citation>
    <scope>IDENTIFICATION</scope>
    <source>
        <tissue evidence="7">Leaf</tissue>
    </source>
</reference>
<keyword evidence="2 4" id="KW-0863">Zinc-finger</keyword>
<name>A0A3Q0FGR7_VIGRR</name>